<evidence type="ECO:0000313" key="2">
    <source>
        <dbReference type="Proteomes" id="UP000256326"/>
    </source>
</evidence>
<accession>A0A3D9D0I4</accession>
<gene>
    <name evidence="1" type="ORF">DRF58_06225</name>
</gene>
<dbReference type="AlphaFoldDB" id="A0A3D9D0I4"/>
<organism evidence="1 2">
    <name type="scientific">Epilithonimonas hispanica</name>
    <dbReference type="NCBI Taxonomy" id="358687"/>
    <lineage>
        <taxon>Bacteria</taxon>
        <taxon>Pseudomonadati</taxon>
        <taxon>Bacteroidota</taxon>
        <taxon>Flavobacteriia</taxon>
        <taxon>Flavobacteriales</taxon>
        <taxon>Weeksellaceae</taxon>
        <taxon>Chryseobacterium group</taxon>
        <taxon>Epilithonimonas</taxon>
    </lineage>
</organism>
<reference evidence="1 2" key="1">
    <citation type="journal article" date="2006" name="Int. J. Syst. Evol. Microbiol.">
        <title>Chryseobacterium hispanicum sp. nov., isolated from the drinking water distribution system of Sevilla, Spain.</title>
        <authorList>
            <person name="Gallego V."/>
            <person name="Garcia M.T."/>
            <person name="Ventosa A."/>
        </authorList>
    </citation>
    <scope>NUCLEOTIDE SEQUENCE [LARGE SCALE GENOMIC DNA]</scope>
    <source>
        <strain evidence="1 2">KCTC 22104</strain>
    </source>
</reference>
<keyword evidence="2" id="KW-1185">Reference proteome</keyword>
<sequence length="64" mass="7748">MTITKEKLKKHIDDFPDEISIEEVIERLIFIEKLEERLQESDKNETIDEDQLKNEIQQWFTLNG</sequence>
<name>A0A3D9D0I4_9FLAO</name>
<dbReference type="OrthoDB" id="799583at2"/>
<proteinExistence type="predicted"/>
<protein>
    <submittedName>
        <fullName evidence="1">Uncharacterized protein</fullName>
    </submittedName>
</protein>
<comment type="caution">
    <text evidence="1">The sequence shown here is derived from an EMBL/GenBank/DDBJ whole genome shotgun (WGS) entry which is preliminary data.</text>
</comment>
<dbReference type="RefSeq" id="WP_116033923.1">
    <property type="nucleotide sequence ID" value="NZ_JBHLVV010000052.1"/>
</dbReference>
<dbReference type="Proteomes" id="UP000256326">
    <property type="component" value="Unassembled WGS sequence"/>
</dbReference>
<dbReference type="EMBL" id="QNUG01000010">
    <property type="protein sequence ID" value="REC71411.1"/>
    <property type="molecule type" value="Genomic_DNA"/>
</dbReference>
<evidence type="ECO:0000313" key="1">
    <source>
        <dbReference type="EMBL" id="REC71411.1"/>
    </source>
</evidence>